<dbReference type="Pfam" id="PF20240">
    <property type="entry name" value="DUF6597"/>
    <property type="match status" value="1"/>
</dbReference>
<dbReference type="GO" id="GO:0043565">
    <property type="term" value="F:sequence-specific DNA binding"/>
    <property type="evidence" value="ECO:0007669"/>
    <property type="project" value="InterPro"/>
</dbReference>
<dbReference type="InterPro" id="IPR009057">
    <property type="entry name" value="Homeodomain-like_sf"/>
</dbReference>
<comment type="caution">
    <text evidence="5">The sequence shown here is derived from an EMBL/GenBank/DDBJ whole genome shotgun (WGS) entry which is preliminary data.</text>
</comment>
<dbReference type="InterPro" id="IPR046532">
    <property type="entry name" value="DUF6597"/>
</dbReference>
<gene>
    <name evidence="5" type="ORF">EZ428_20790</name>
</gene>
<evidence type="ECO:0000256" key="1">
    <source>
        <dbReference type="ARBA" id="ARBA00023015"/>
    </source>
</evidence>
<feature type="domain" description="HTH araC/xylS-type" evidence="4">
    <location>
        <begin position="175"/>
        <end position="266"/>
    </location>
</feature>
<dbReference type="EMBL" id="SJSK01000006">
    <property type="protein sequence ID" value="TCC88162.1"/>
    <property type="molecule type" value="Genomic_DNA"/>
</dbReference>
<keyword evidence="1" id="KW-0805">Transcription regulation</keyword>
<evidence type="ECO:0000256" key="2">
    <source>
        <dbReference type="ARBA" id="ARBA00023125"/>
    </source>
</evidence>
<reference evidence="5 6" key="1">
    <citation type="submission" date="2019-02" db="EMBL/GenBank/DDBJ databases">
        <title>Pedobacter sp. RP-1-13 sp. nov., isolated from Arctic soil.</title>
        <authorList>
            <person name="Dahal R.H."/>
        </authorList>
    </citation>
    <scope>NUCLEOTIDE SEQUENCE [LARGE SCALE GENOMIC DNA]</scope>
    <source>
        <strain evidence="5 6">RP-1-13</strain>
    </source>
</reference>
<evidence type="ECO:0000256" key="3">
    <source>
        <dbReference type="ARBA" id="ARBA00023163"/>
    </source>
</evidence>
<keyword evidence="6" id="KW-1185">Reference proteome</keyword>
<dbReference type="SUPFAM" id="SSF46689">
    <property type="entry name" value="Homeodomain-like"/>
    <property type="match status" value="1"/>
</dbReference>
<evidence type="ECO:0000259" key="4">
    <source>
        <dbReference type="PROSITE" id="PS01124"/>
    </source>
</evidence>
<accession>A0A4R0MPK0</accession>
<sequence>MENHFHTIEPCEKLKEYVACYYFIKSDDQDFTSKHYSFPHTYNALSIYKDSSFDSKPSNFSVRQSLNPNYQIFVQVKKQAPLMVNISGKVNRVTILFKDFGINHFINEPLSKIMGYEKDQFNSWKDDPHFPEFMVSLFSIDDEQEKGRIIDKFLLQRFAPIPLSYLESAVALLCNFEKNLSIEKIAAQFNVSLRSFNRNFKDVLGVSPVEYRRIAQFRYSIENKFFQTQFKRLTDIGYESHFYDQSYFNKIYHKLTGSNPKTFFKSIERIGDDKLIFQFIKK</sequence>
<dbReference type="GO" id="GO:0003700">
    <property type="term" value="F:DNA-binding transcription factor activity"/>
    <property type="evidence" value="ECO:0007669"/>
    <property type="project" value="InterPro"/>
</dbReference>
<dbReference type="Gene3D" id="1.10.10.60">
    <property type="entry name" value="Homeodomain-like"/>
    <property type="match status" value="2"/>
</dbReference>
<dbReference type="Pfam" id="PF12833">
    <property type="entry name" value="HTH_18"/>
    <property type="match status" value="1"/>
</dbReference>
<dbReference type="PANTHER" id="PTHR43280">
    <property type="entry name" value="ARAC-FAMILY TRANSCRIPTIONAL REGULATOR"/>
    <property type="match status" value="1"/>
</dbReference>
<dbReference type="PANTHER" id="PTHR43280:SF2">
    <property type="entry name" value="HTH-TYPE TRANSCRIPTIONAL REGULATOR EXSA"/>
    <property type="match status" value="1"/>
</dbReference>
<dbReference type="Proteomes" id="UP000292884">
    <property type="component" value="Unassembled WGS sequence"/>
</dbReference>
<proteinExistence type="predicted"/>
<dbReference type="SMART" id="SM00342">
    <property type="entry name" value="HTH_ARAC"/>
    <property type="match status" value="1"/>
</dbReference>
<keyword evidence="3" id="KW-0804">Transcription</keyword>
<dbReference type="InterPro" id="IPR018060">
    <property type="entry name" value="HTH_AraC"/>
</dbReference>
<dbReference type="RefSeq" id="WP_131555118.1">
    <property type="nucleotide sequence ID" value="NZ_SJSK01000006.1"/>
</dbReference>
<name>A0A4R0MPK0_9SPHI</name>
<evidence type="ECO:0000313" key="5">
    <source>
        <dbReference type="EMBL" id="TCC88162.1"/>
    </source>
</evidence>
<dbReference type="OrthoDB" id="662446at2"/>
<organism evidence="5 6">
    <name type="scientific">Pedobacter frigiditerrae</name>
    <dbReference type="NCBI Taxonomy" id="2530452"/>
    <lineage>
        <taxon>Bacteria</taxon>
        <taxon>Pseudomonadati</taxon>
        <taxon>Bacteroidota</taxon>
        <taxon>Sphingobacteriia</taxon>
        <taxon>Sphingobacteriales</taxon>
        <taxon>Sphingobacteriaceae</taxon>
        <taxon>Pedobacter</taxon>
    </lineage>
</organism>
<protein>
    <submittedName>
        <fullName evidence="5">AraC family transcriptional regulator</fullName>
    </submittedName>
</protein>
<dbReference type="PROSITE" id="PS01124">
    <property type="entry name" value="HTH_ARAC_FAMILY_2"/>
    <property type="match status" value="1"/>
</dbReference>
<keyword evidence="2" id="KW-0238">DNA-binding</keyword>
<dbReference type="AlphaFoldDB" id="A0A4R0MPK0"/>
<evidence type="ECO:0000313" key="6">
    <source>
        <dbReference type="Proteomes" id="UP000292884"/>
    </source>
</evidence>